<feature type="signal peptide" evidence="1">
    <location>
        <begin position="1"/>
        <end position="25"/>
    </location>
</feature>
<dbReference type="Gene3D" id="2.160.20.10">
    <property type="entry name" value="Single-stranded right-handed beta-helix, Pectin lyase-like"/>
    <property type="match status" value="1"/>
</dbReference>
<gene>
    <name evidence="2" type="ORF">C8N47_10691</name>
</gene>
<proteinExistence type="predicted"/>
<dbReference type="AlphaFoldDB" id="A0A2T5C2L0"/>
<feature type="chain" id="PRO_5015632222" evidence="1">
    <location>
        <begin position="26"/>
        <end position="484"/>
    </location>
</feature>
<dbReference type="InterPro" id="IPR011050">
    <property type="entry name" value="Pectin_lyase_fold/virulence"/>
</dbReference>
<comment type="caution">
    <text evidence="2">The sequence shown here is derived from an EMBL/GenBank/DDBJ whole genome shotgun (WGS) entry which is preliminary data.</text>
</comment>
<evidence type="ECO:0000313" key="3">
    <source>
        <dbReference type="Proteomes" id="UP000243525"/>
    </source>
</evidence>
<evidence type="ECO:0000256" key="1">
    <source>
        <dbReference type="SAM" id="SignalP"/>
    </source>
</evidence>
<name>A0A2T5C2L0_9BACT</name>
<dbReference type="Proteomes" id="UP000243525">
    <property type="component" value="Unassembled WGS sequence"/>
</dbReference>
<dbReference type="PANTHER" id="PTHR41339:SF1">
    <property type="entry name" value="SECRETED PROTEIN"/>
    <property type="match status" value="1"/>
</dbReference>
<sequence>MKKLNLLFVMSLFLGVTLFTSCSESDDPTFDAPAVVVPASSSVIAGETTAMEFNYTSEAGFASASVVATNGTATITTNGSSSATSGTIVVSFVGTAEGAASVVLTVVDAQGNSDEVTAVLTVEAVQTEFEITGNITEDTTWSTGNVYVLKTRVAVTSGATLTIEPGVVIKGAAGTGSNATALIIARGSMIDAEGTAEAPIIFTSVADNIMPGEIASPNLDPDLNGLWGGLIVLGSAKVSVSTGTEAQIEGIPATDTNGLYGGDNDDDNSGIIKYVSIRHGGANIGEGNEINGLTLGGVGSATTIENIEIVSNQDDGIEFFGGKPTVKNVVCWNVGDDALDTDQSFSGVINNALVINPGDECFELDGPEGTYQGAGHTITNVTCKAEDAQGLIDFDATTDVNMSNIYFYDLAAGQDVEEYTKYAANTLGFASSNFQVTLPTGVSVADAFAGAEAIVTEVAEGANTVGADLTVFANWTWASAASAF</sequence>
<evidence type="ECO:0000313" key="2">
    <source>
        <dbReference type="EMBL" id="PTN08993.1"/>
    </source>
</evidence>
<dbReference type="SUPFAM" id="SSF51126">
    <property type="entry name" value="Pectin lyase-like"/>
    <property type="match status" value="1"/>
</dbReference>
<dbReference type="InterPro" id="IPR012334">
    <property type="entry name" value="Pectin_lyas_fold"/>
</dbReference>
<keyword evidence="1" id="KW-0732">Signal</keyword>
<keyword evidence="3" id="KW-1185">Reference proteome</keyword>
<organism evidence="2 3">
    <name type="scientific">Mangrovibacterium marinum</name>
    <dbReference type="NCBI Taxonomy" id="1639118"/>
    <lineage>
        <taxon>Bacteria</taxon>
        <taxon>Pseudomonadati</taxon>
        <taxon>Bacteroidota</taxon>
        <taxon>Bacteroidia</taxon>
        <taxon>Marinilabiliales</taxon>
        <taxon>Prolixibacteraceae</taxon>
        <taxon>Mangrovibacterium</taxon>
    </lineage>
</organism>
<dbReference type="PANTHER" id="PTHR41339">
    <property type="entry name" value="LIPL48"/>
    <property type="match status" value="1"/>
</dbReference>
<dbReference type="EMBL" id="QAAD01000006">
    <property type="protein sequence ID" value="PTN08993.1"/>
    <property type="molecule type" value="Genomic_DNA"/>
</dbReference>
<dbReference type="RefSeq" id="WP_107821912.1">
    <property type="nucleotide sequence ID" value="NZ_OY782574.1"/>
</dbReference>
<protein>
    <submittedName>
        <fullName evidence="2">Uncharacterized protein</fullName>
    </submittedName>
</protein>
<accession>A0A2T5C2L0</accession>
<dbReference type="PROSITE" id="PS51257">
    <property type="entry name" value="PROKAR_LIPOPROTEIN"/>
    <property type="match status" value="1"/>
</dbReference>
<reference evidence="2 3" key="1">
    <citation type="submission" date="2018-04" db="EMBL/GenBank/DDBJ databases">
        <title>Genomic Encyclopedia of Archaeal and Bacterial Type Strains, Phase II (KMG-II): from individual species to whole genera.</title>
        <authorList>
            <person name="Goeker M."/>
        </authorList>
    </citation>
    <scope>NUCLEOTIDE SEQUENCE [LARGE SCALE GENOMIC DNA]</scope>
    <source>
        <strain evidence="2 3">DSM 28823</strain>
    </source>
</reference>
<dbReference type="OrthoDB" id="1521716at2"/>